<name>A0A2N7JSQ1_VIBSP</name>
<dbReference type="AlphaFoldDB" id="A0A2N7JSQ1"/>
<proteinExistence type="predicted"/>
<dbReference type="EMBL" id="MCZF01000066">
    <property type="protein sequence ID" value="PMM60449.1"/>
    <property type="molecule type" value="Genomic_DNA"/>
</dbReference>
<dbReference type="Proteomes" id="UP000235533">
    <property type="component" value="Unassembled WGS sequence"/>
</dbReference>
<organism evidence="1 2">
    <name type="scientific">Vibrio splendidus</name>
    <dbReference type="NCBI Taxonomy" id="29497"/>
    <lineage>
        <taxon>Bacteria</taxon>
        <taxon>Pseudomonadati</taxon>
        <taxon>Pseudomonadota</taxon>
        <taxon>Gammaproteobacteria</taxon>
        <taxon>Vibrionales</taxon>
        <taxon>Vibrionaceae</taxon>
        <taxon>Vibrio</taxon>
    </lineage>
</organism>
<reference evidence="2" key="1">
    <citation type="submission" date="2016-07" db="EMBL/GenBank/DDBJ databases">
        <title>Nontailed viruses are major unrecognized killers of bacteria in the ocean.</title>
        <authorList>
            <person name="Kauffman K."/>
            <person name="Hussain F."/>
            <person name="Yang J."/>
            <person name="Arevalo P."/>
            <person name="Brown J."/>
            <person name="Cutler M."/>
            <person name="Kelly L."/>
            <person name="Polz M.F."/>
        </authorList>
    </citation>
    <scope>NUCLEOTIDE SEQUENCE [LARGE SCALE GENOMIC DNA]</scope>
    <source>
        <strain evidence="2">10N.261.48.B5</strain>
    </source>
</reference>
<sequence length="241" mass="27513">MNNSNGQTLSHTTGVIIQHVAQKNLFEGGNDDHWLLLEELGRALQADADVSAYTFTALYERGFHTSKYNSLYIADLALRFLKSAGRCSFEVCWAQTEKAIEESHRPEAPVSGCLYKLHHHYDIGDQSVYFSFANSELSAVDLAVYLQIKAEELFDDSITLDNQTILRFLTLFGAKEYTGKRQHCRKIDMYSDREFRTKEWDECTFQKLDKACEELAVAFLRADEATMAQVQELAKSKEVKL</sequence>
<gene>
    <name evidence="1" type="ORF">BCT54_20640</name>
</gene>
<protein>
    <submittedName>
        <fullName evidence="1">Uncharacterized protein</fullName>
    </submittedName>
</protein>
<evidence type="ECO:0000313" key="2">
    <source>
        <dbReference type="Proteomes" id="UP000235533"/>
    </source>
</evidence>
<feature type="non-terminal residue" evidence="1">
    <location>
        <position position="241"/>
    </location>
</feature>
<evidence type="ECO:0000313" key="1">
    <source>
        <dbReference type="EMBL" id="PMM60449.1"/>
    </source>
</evidence>
<dbReference type="RefSeq" id="WP_102551578.1">
    <property type="nucleotide sequence ID" value="NZ_MCZF01000066.1"/>
</dbReference>
<accession>A0A2N7JSQ1</accession>
<comment type="caution">
    <text evidence="1">The sequence shown here is derived from an EMBL/GenBank/DDBJ whole genome shotgun (WGS) entry which is preliminary data.</text>
</comment>